<proteinExistence type="predicted"/>
<sequence>MIKFEEAIKEVPRQIKRWFSSDNALDAVEKLNEKLELSGEDERIIPFLIMRLETKDLSPRNFINELADFLGTSAESSKDIAGEIKDKILKPIQKDLYDWGVDIDLIKPEANIVELRYKPGTTPVGGQAKSEARTKEQEIEEPRIEKLEIKPQEPATAPFVINLSESKLPETKKLEIEKPSEPPLTTPFILRTEEELKPIAESVKPRISIPISAPKKKEAVPFRVELKEEDDRKKEIAIGKTAPPKERMVHYVGPKTSLFPQAVPTKIETKKPEIEKPVKQSVEEVIDLSSFREVRKPKPAAEQGPNVRGNTVDLR</sequence>
<name>A0A1F8DS62_9BACT</name>
<evidence type="ECO:0000313" key="2">
    <source>
        <dbReference type="EMBL" id="OGM91461.1"/>
    </source>
</evidence>
<evidence type="ECO:0000256" key="1">
    <source>
        <dbReference type="SAM" id="MobiDB-lite"/>
    </source>
</evidence>
<evidence type="ECO:0000313" key="3">
    <source>
        <dbReference type="Proteomes" id="UP000178946"/>
    </source>
</evidence>
<organism evidence="2 3">
    <name type="scientific">Candidatus Wolfebacteria bacterium RIFCSPLOWO2_01_FULL_45_19</name>
    <dbReference type="NCBI Taxonomy" id="1802557"/>
    <lineage>
        <taxon>Bacteria</taxon>
        <taxon>Candidatus Wolfeibacteriota</taxon>
    </lineage>
</organism>
<dbReference type="EMBL" id="MGIR01000002">
    <property type="protein sequence ID" value="OGM91461.1"/>
    <property type="molecule type" value="Genomic_DNA"/>
</dbReference>
<protein>
    <submittedName>
        <fullName evidence="2">Uncharacterized protein</fullName>
    </submittedName>
</protein>
<feature type="region of interest" description="Disordered" evidence="1">
    <location>
        <begin position="293"/>
        <end position="315"/>
    </location>
</feature>
<comment type="caution">
    <text evidence="2">The sequence shown here is derived from an EMBL/GenBank/DDBJ whole genome shotgun (WGS) entry which is preliminary data.</text>
</comment>
<dbReference type="AlphaFoldDB" id="A0A1F8DS62"/>
<dbReference type="STRING" id="1802557.A3A20_02725"/>
<gene>
    <name evidence="2" type="ORF">A3A20_02725</name>
</gene>
<reference evidence="2 3" key="1">
    <citation type="journal article" date="2016" name="Nat. Commun.">
        <title>Thousands of microbial genomes shed light on interconnected biogeochemical processes in an aquifer system.</title>
        <authorList>
            <person name="Anantharaman K."/>
            <person name="Brown C.T."/>
            <person name="Hug L.A."/>
            <person name="Sharon I."/>
            <person name="Castelle C.J."/>
            <person name="Probst A.J."/>
            <person name="Thomas B.C."/>
            <person name="Singh A."/>
            <person name="Wilkins M.J."/>
            <person name="Karaoz U."/>
            <person name="Brodie E.L."/>
            <person name="Williams K.H."/>
            <person name="Hubbard S.S."/>
            <person name="Banfield J.F."/>
        </authorList>
    </citation>
    <scope>NUCLEOTIDE SEQUENCE [LARGE SCALE GENOMIC DNA]</scope>
</reference>
<dbReference type="Proteomes" id="UP000178946">
    <property type="component" value="Unassembled WGS sequence"/>
</dbReference>
<accession>A0A1F8DS62</accession>